<comment type="caution">
    <text evidence="2">The sequence shown here is derived from an EMBL/GenBank/DDBJ whole genome shotgun (WGS) entry which is preliminary data.</text>
</comment>
<organism evidence="2 3">
    <name type="scientific">Sporolactobacillus shoreae</name>
    <dbReference type="NCBI Taxonomy" id="1465501"/>
    <lineage>
        <taxon>Bacteria</taxon>
        <taxon>Bacillati</taxon>
        <taxon>Bacillota</taxon>
        <taxon>Bacilli</taxon>
        <taxon>Bacillales</taxon>
        <taxon>Sporolactobacillaceae</taxon>
        <taxon>Sporolactobacillus</taxon>
    </lineage>
</organism>
<dbReference type="Proteomes" id="UP000298347">
    <property type="component" value="Unassembled WGS sequence"/>
</dbReference>
<evidence type="ECO:0000313" key="2">
    <source>
        <dbReference type="EMBL" id="TGA98702.1"/>
    </source>
</evidence>
<accession>A0A4Z0GRA2</accession>
<keyword evidence="3" id="KW-1185">Reference proteome</keyword>
<protein>
    <submittedName>
        <fullName evidence="2">Uncharacterized protein</fullName>
    </submittedName>
</protein>
<dbReference type="EMBL" id="SRJD01000006">
    <property type="protein sequence ID" value="TGA98702.1"/>
    <property type="molecule type" value="Genomic_DNA"/>
</dbReference>
<gene>
    <name evidence="2" type="ORF">E4665_07545</name>
</gene>
<dbReference type="AlphaFoldDB" id="A0A4Z0GRA2"/>
<evidence type="ECO:0000256" key="1">
    <source>
        <dbReference type="SAM" id="MobiDB-lite"/>
    </source>
</evidence>
<sequence>MAVSLDNSLLQLLQPQGASSSAGTQNNQTDKLAPLFADLLESLLMNNSNAQLLGGLSSDTGATDTTDTSDLNALSGITSNSDSLDSQLLNALSSSALDPTALQATASVTDPLSTADQSTNNAQQDSGIYSIL</sequence>
<evidence type="ECO:0000313" key="3">
    <source>
        <dbReference type="Proteomes" id="UP000298347"/>
    </source>
</evidence>
<dbReference type="RefSeq" id="WP_135348179.1">
    <property type="nucleotide sequence ID" value="NZ_SRJD01000006.1"/>
</dbReference>
<name>A0A4Z0GRA2_9BACL</name>
<proteinExistence type="predicted"/>
<reference evidence="2 3" key="1">
    <citation type="journal article" date="2015" name="Int. J. Syst. Evol. Microbiol.">
        <title>Sporolactobacillus shoreae sp. nov. and Sporolactobacillus spathodeae sp. nov., two spore-forming lactic acid bacteria isolated from tree barks in Thailand.</title>
        <authorList>
            <person name="Thamacharoensuk T."/>
            <person name="Kitahara M."/>
            <person name="Ohkuma M."/>
            <person name="Thongchul N."/>
            <person name="Tanasupawat S."/>
        </authorList>
    </citation>
    <scope>NUCLEOTIDE SEQUENCE [LARGE SCALE GENOMIC DNA]</scope>
    <source>
        <strain evidence="2 3">BK92</strain>
    </source>
</reference>
<feature type="region of interest" description="Disordered" evidence="1">
    <location>
        <begin position="108"/>
        <end position="132"/>
    </location>
</feature>